<dbReference type="Proteomes" id="UP000182573">
    <property type="component" value="Unassembled WGS sequence"/>
</dbReference>
<dbReference type="RefSeq" id="WP_004515174.1">
    <property type="nucleotide sequence ID" value="NZ_FNOF01000022.1"/>
</dbReference>
<dbReference type="PANTHER" id="PTHR42693:SF33">
    <property type="entry name" value="ARYLSULFATASE"/>
    <property type="match status" value="1"/>
</dbReference>
<dbReference type="STRING" id="28442.SAMN05443574_12239"/>
<protein>
    <submittedName>
        <fullName evidence="3">Arylsulfatase A</fullName>
    </submittedName>
</protein>
<evidence type="ECO:0000256" key="1">
    <source>
        <dbReference type="ARBA" id="ARBA00008779"/>
    </source>
</evidence>
<sequence>MTSVALIVLDTLRKDAFDRHFQWLPGTNFENAYAPSHYTVPSHASLFTGLYPSETGTNANSHQFTPPNPPLARRLQIEGLETHAFSANVQISRQFGWDQGFDRYSGSWNSKHANATDDIFEWNAFIREHRDEGPQRYVKAFWSCLSGECDTIPSLKHGLEIKYRTHTVSDSGAQEALSYVRGTDFADDAFLFMNLMEAHGPYRPPEEYRTVEFDEMPGFAESVQEEPIDQTDAETIRQAYDDSVRYLSEKYEDIFAELRDEFDYVITLADHGENLGENGIWGHGLGLYPELTHVPLSIWGMGGRKTRAETVSLIDVHRTILEMVGVNDDRHESRGRDLRSPVDHEPQLTEYLGLNMWREQKLEAAEKADEFATYDRELYGIATADNYYGYEDFDERFVESGTTTLESPRDRMEELVDDLTRRENADEIDVSDSVMESLEDLGYA</sequence>
<gene>
    <name evidence="3" type="ORF">SAMN05443574_12239</name>
</gene>
<dbReference type="InterPro" id="IPR017850">
    <property type="entry name" value="Alkaline_phosphatase_core_sf"/>
</dbReference>
<organism evidence="3 4">
    <name type="scientific">Haloarcula vallismortis</name>
    <name type="common">Halobacterium vallismortis</name>
    <dbReference type="NCBI Taxonomy" id="28442"/>
    <lineage>
        <taxon>Archaea</taxon>
        <taxon>Methanobacteriati</taxon>
        <taxon>Methanobacteriota</taxon>
        <taxon>Stenosarchaea group</taxon>
        <taxon>Halobacteria</taxon>
        <taxon>Halobacteriales</taxon>
        <taxon>Haloarculaceae</taxon>
        <taxon>Haloarcula</taxon>
    </lineage>
</organism>
<evidence type="ECO:0000259" key="2">
    <source>
        <dbReference type="Pfam" id="PF00884"/>
    </source>
</evidence>
<accession>A0A1H3A8N5</accession>
<dbReference type="Pfam" id="PF00884">
    <property type="entry name" value="Sulfatase"/>
    <property type="match status" value="1"/>
</dbReference>
<dbReference type="PANTHER" id="PTHR42693">
    <property type="entry name" value="ARYLSULFATASE FAMILY MEMBER"/>
    <property type="match status" value="1"/>
</dbReference>
<dbReference type="EMBL" id="FNOF01000022">
    <property type="protein sequence ID" value="SDX25935.1"/>
    <property type="molecule type" value="Genomic_DNA"/>
</dbReference>
<dbReference type="SUPFAM" id="SSF53649">
    <property type="entry name" value="Alkaline phosphatase-like"/>
    <property type="match status" value="1"/>
</dbReference>
<reference evidence="3 4" key="1">
    <citation type="submission" date="2016-10" db="EMBL/GenBank/DDBJ databases">
        <authorList>
            <person name="de Groot N.N."/>
        </authorList>
    </citation>
    <scope>NUCLEOTIDE SEQUENCE [LARGE SCALE GENOMIC DNA]</scope>
    <source>
        <strain evidence="3 4">DSM 3756</strain>
    </source>
</reference>
<dbReference type="GO" id="GO:0004065">
    <property type="term" value="F:arylsulfatase activity"/>
    <property type="evidence" value="ECO:0007669"/>
    <property type="project" value="TreeGrafter"/>
</dbReference>
<evidence type="ECO:0000313" key="3">
    <source>
        <dbReference type="EMBL" id="SDX25935.1"/>
    </source>
</evidence>
<dbReference type="InterPro" id="IPR050738">
    <property type="entry name" value="Sulfatase"/>
</dbReference>
<dbReference type="AlphaFoldDB" id="A0A1H3A8N5"/>
<proteinExistence type="inferred from homology"/>
<dbReference type="InterPro" id="IPR000917">
    <property type="entry name" value="Sulfatase_N"/>
</dbReference>
<name>A0A1H3A8N5_HALVA</name>
<comment type="similarity">
    <text evidence="1">Belongs to the sulfatase family.</text>
</comment>
<dbReference type="Gene3D" id="3.40.720.10">
    <property type="entry name" value="Alkaline Phosphatase, subunit A"/>
    <property type="match status" value="1"/>
</dbReference>
<feature type="domain" description="Sulfatase N-terminal" evidence="2">
    <location>
        <begin position="26"/>
        <end position="326"/>
    </location>
</feature>
<evidence type="ECO:0000313" key="4">
    <source>
        <dbReference type="Proteomes" id="UP000182573"/>
    </source>
</evidence>